<keyword evidence="1" id="KW-0732">Signal</keyword>
<accession>A0A0H2X9R0</accession>
<dbReference type="HOGENOM" id="CLU_1474621_0_0_6"/>
<evidence type="ECO:0000313" key="2">
    <source>
        <dbReference type="EMBL" id="AAY49400.1"/>
    </source>
</evidence>
<dbReference type="Proteomes" id="UP000000420">
    <property type="component" value="Chromosome"/>
</dbReference>
<protein>
    <recommendedName>
        <fullName evidence="4">DUF2059 domain-containing protein</fullName>
    </recommendedName>
</protein>
<gene>
    <name evidence="2" type="ordered locus">XC_2347</name>
</gene>
<evidence type="ECO:0000256" key="1">
    <source>
        <dbReference type="SAM" id="SignalP"/>
    </source>
</evidence>
<feature type="signal peptide" evidence="1">
    <location>
        <begin position="1"/>
        <end position="18"/>
    </location>
</feature>
<evidence type="ECO:0000313" key="3">
    <source>
        <dbReference type="Proteomes" id="UP000000420"/>
    </source>
</evidence>
<evidence type="ECO:0008006" key="4">
    <source>
        <dbReference type="Google" id="ProtNLM"/>
    </source>
</evidence>
<name>A0A0H2X9R0_XANC8</name>
<dbReference type="AlphaFoldDB" id="A0A0H2X9R0"/>
<proteinExistence type="predicted"/>
<organism evidence="2 3">
    <name type="scientific">Xanthomonas campestris pv. campestris (strain 8004)</name>
    <dbReference type="NCBI Taxonomy" id="314565"/>
    <lineage>
        <taxon>Bacteria</taxon>
        <taxon>Pseudomonadati</taxon>
        <taxon>Pseudomonadota</taxon>
        <taxon>Gammaproteobacteria</taxon>
        <taxon>Lysobacterales</taxon>
        <taxon>Lysobacteraceae</taxon>
        <taxon>Xanthomonas</taxon>
    </lineage>
</organism>
<feature type="chain" id="PRO_5002601113" description="DUF2059 domain-containing protein" evidence="1">
    <location>
        <begin position="19"/>
        <end position="183"/>
    </location>
</feature>
<dbReference type="KEGG" id="xcb:XC_2347"/>
<reference evidence="2 3" key="1">
    <citation type="journal article" date="2005" name="Genome Res.">
        <title>Comparative and functional genomic analyses of the pathogenicity of phytopathogen Xanthomonas campestris pv. campestris.</title>
        <authorList>
            <person name="Qian W."/>
            <person name="Jia Y."/>
            <person name="Ren S.X."/>
            <person name="He Y.Q."/>
            <person name="Feng J.X."/>
            <person name="Lu L.F."/>
            <person name="Sun Q."/>
            <person name="Ying G."/>
            <person name="Tang D.J."/>
            <person name="Tang H."/>
            <person name="Wu W."/>
            <person name="Hao P."/>
            <person name="Wang L."/>
            <person name="Jiang B.L."/>
            <person name="Zeng S."/>
            <person name="Gu W.Y."/>
            <person name="Lu G."/>
            <person name="Rong L."/>
            <person name="Tian Y."/>
            <person name="Yao Z."/>
            <person name="Fu G."/>
            <person name="Chen B."/>
            <person name="Fang R."/>
            <person name="Qiang B."/>
            <person name="Chen Z."/>
            <person name="Zhao G.P."/>
            <person name="Tang J.L."/>
            <person name="He C."/>
        </authorList>
    </citation>
    <scope>NUCLEOTIDE SEQUENCE [LARGE SCALE GENOMIC DNA]</scope>
    <source>
        <strain evidence="2 3">8004</strain>
    </source>
</reference>
<sequence>MRVCLLLALCCTVGVVHAAPASDGAVKTLVTRLGMGGLGTDMADLTVKSTPSLSALDEAQRVCARKPIQDMIDQGFRSSMIAGLGADGAQVVADWAQFLDTSAGKSLASVFAGSNAQTIADRAGAGLDEKAHAELDTFLRSPSGARLMAALDAASPMPEDHEARMAKDLKAQCGIVLTADAVS</sequence>
<dbReference type="EMBL" id="CP000050">
    <property type="protein sequence ID" value="AAY49400.1"/>
    <property type="molecule type" value="Genomic_DNA"/>
</dbReference>
<dbReference type="RefSeq" id="WP_011037012.1">
    <property type="nucleotide sequence ID" value="NC_007086.1"/>
</dbReference>